<protein>
    <recommendedName>
        <fullName evidence="6">PDZ GRASP-type domain-containing protein</fullName>
    </recommendedName>
</protein>
<evidence type="ECO:0000256" key="4">
    <source>
        <dbReference type="ARBA" id="ARBA00023136"/>
    </source>
</evidence>
<feature type="region of interest" description="Disordered" evidence="5">
    <location>
        <begin position="224"/>
        <end position="368"/>
    </location>
</feature>
<dbReference type="AlphaFoldDB" id="A0A1E4TBN2"/>
<gene>
    <name evidence="7" type="ORF">CANCADRAFT_134405</name>
</gene>
<feature type="compositionally biased region" description="Pro residues" evidence="5">
    <location>
        <begin position="441"/>
        <end position="454"/>
    </location>
</feature>
<evidence type="ECO:0000313" key="7">
    <source>
        <dbReference type="EMBL" id="ODV89162.1"/>
    </source>
</evidence>
<keyword evidence="2" id="KW-0677">Repeat</keyword>
<dbReference type="PANTHER" id="PTHR12893">
    <property type="entry name" value="GOLGI REASSEMBLY STACKING PROTEIN GRASP"/>
    <property type="match status" value="1"/>
</dbReference>
<feature type="compositionally biased region" description="Polar residues" evidence="5">
    <location>
        <begin position="246"/>
        <end position="303"/>
    </location>
</feature>
<accession>A0A1E4TBN2</accession>
<evidence type="ECO:0000259" key="6">
    <source>
        <dbReference type="PROSITE" id="PS51865"/>
    </source>
</evidence>
<feature type="domain" description="PDZ GRASP-type" evidence="6">
    <location>
        <begin position="114"/>
        <end position="203"/>
    </location>
</feature>
<evidence type="ECO:0000256" key="5">
    <source>
        <dbReference type="SAM" id="MobiDB-lite"/>
    </source>
</evidence>
<dbReference type="SUPFAM" id="SSF50156">
    <property type="entry name" value="PDZ domain-like"/>
    <property type="match status" value="1"/>
</dbReference>
<evidence type="ECO:0000256" key="3">
    <source>
        <dbReference type="ARBA" id="ARBA00023034"/>
    </source>
</evidence>
<sequence length="491" mass="52349">MGAEISSLTEDQPDFGGLRVLSIKKDSLAHKLGLKVAFDYIVGINAHTLEDDPSMLSSFKLELDSCLEHRAFSLQVYNSLSNDIRTVYVPPPEQESSRSLGCSLQYAKKSATSTVWRILNMQQRSPAWEAGLLPEEDFVIAAGVLAAISSEQTMAAAISNSKDKELTLIVYNSATNTLRPVKIVPRNWSGTGLLGCSLVPYPADHIKALTGQPVASMFEVDEPQTVSPSFPAQHHPSIPVPESPESLVQSEHQPPNPSNIDYSQMPHSSTLAENEQTAMPASVSTLDPSLEAPSTSQIPQSTPYDPHTSEGLQSVSIQPNSSPPVFSPAITSTELPSSTVNQQTVGPVGPVSPNPLHSSKNPTQPLSLQNLTSKLSPITAPQQLQASNSQPISPQLLSQPFQTFQVLEPPTNTSELKPTTSVSIPVPVPATATATMGADAPPMPMSPPAVPLPQPGKSLNSPAYGHRRKTKLPSTTAVDIDAMFSEAAQDS</sequence>
<organism evidence="7 8">
    <name type="scientific">Tortispora caseinolytica NRRL Y-17796</name>
    <dbReference type="NCBI Taxonomy" id="767744"/>
    <lineage>
        <taxon>Eukaryota</taxon>
        <taxon>Fungi</taxon>
        <taxon>Dikarya</taxon>
        <taxon>Ascomycota</taxon>
        <taxon>Saccharomycotina</taxon>
        <taxon>Trigonopsidomycetes</taxon>
        <taxon>Trigonopsidales</taxon>
        <taxon>Trigonopsidaceae</taxon>
        <taxon>Tortispora</taxon>
    </lineage>
</organism>
<evidence type="ECO:0000256" key="1">
    <source>
        <dbReference type="ARBA" id="ARBA00004394"/>
    </source>
</evidence>
<dbReference type="OrthoDB" id="3318at2759"/>
<name>A0A1E4TBN2_9ASCO</name>
<dbReference type="InterPro" id="IPR036034">
    <property type="entry name" value="PDZ_sf"/>
</dbReference>
<keyword evidence="8" id="KW-1185">Reference proteome</keyword>
<evidence type="ECO:0000313" key="8">
    <source>
        <dbReference type="Proteomes" id="UP000095023"/>
    </source>
</evidence>
<dbReference type="InterPro" id="IPR024958">
    <property type="entry name" value="GRASP_PDZ"/>
</dbReference>
<dbReference type="Gene3D" id="2.30.42.10">
    <property type="match status" value="2"/>
</dbReference>
<evidence type="ECO:0000256" key="2">
    <source>
        <dbReference type="ARBA" id="ARBA00022737"/>
    </source>
</evidence>
<feature type="compositionally biased region" description="Polar residues" evidence="5">
    <location>
        <begin position="327"/>
        <end position="345"/>
    </location>
</feature>
<dbReference type="GO" id="GO:0007030">
    <property type="term" value="P:Golgi organization"/>
    <property type="evidence" value="ECO:0007669"/>
    <property type="project" value="TreeGrafter"/>
</dbReference>
<dbReference type="Proteomes" id="UP000095023">
    <property type="component" value="Unassembled WGS sequence"/>
</dbReference>
<dbReference type="GO" id="GO:0000139">
    <property type="term" value="C:Golgi membrane"/>
    <property type="evidence" value="ECO:0007669"/>
    <property type="project" value="UniProtKB-SubCell"/>
</dbReference>
<dbReference type="InterPro" id="IPR007583">
    <property type="entry name" value="GRASP55_65"/>
</dbReference>
<feature type="compositionally biased region" description="Polar residues" evidence="5">
    <location>
        <begin position="355"/>
        <end position="368"/>
    </location>
</feature>
<reference evidence="8" key="1">
    <citation type="submission" date="2016-02" db="EMBL/GenBank/DDBJ databases">
        <title>Comparative genomics of biotechnologically important yeasts.</title>
        <authorList>
            <consortium name="DOE Joint Genome Institute"/>
            <person name="Riley R."/>
            <person name="Haridas S."/>
            <person name="Wolfe K.H."/>
            <person name="Lopes M.R."/>
            <person name="Hittinger C.T."/>
            <person name="Goker M."/>
            <person name="Salamov A."/>
            <person name="Wisecaver J."/>
            <person name="Long T.M."/>
            <person name="Aerts A.L."/>
            <person name="Barry K."/>
            <person name="Choi C."/>
            <person name="Clum A."/>
            <person name="Coughlan A.Y."/>
            <person name="Deshpande S."/>
            <person name="Douglass A.P."/>
            <person name="Hanson S.J."/>
            <person name="Klenk H.-P."/>
            <person name="Labutti K."/>
            <person name="Lapidus A."/>
            <person name="Lindquist E."/>
            <person name="Lipzen A."/>
            <person name="Meier-Kolthoff J.P."/>
            <person name="Ohm R.A."/>
            <person name="Otillar R.P."/>
            <person name="Pangilinan J."/>
            <person name="Peng Y."/>
            <person name="Rokas A."/>
            <person name="Rosa C.A."/>
            <person name="Scheuner C."/>
            <person name="Sibirny A.A."/>
            <person name="Slot J.C."/>
            <person name="Stielow J.B."/>
            <person name="Sun H."/>
            <person name="Kurtzman C.P."/>
            <person name="Blackwell M."/>
            <person name="Jeffries T.W."/>
            <person name="Grigoriev I.V."/>
        </authorList>
    </citation>
    <scope>NUCLEOTIDE SEQUENCE [LARGE SCALE GENOMIC DNA]</scope>
    <source>
        <strain evidence="8">NRRL Y-17796</strain>
    </source>
</reference>
<dbReference type="PANTHER" id="PTHR12893:SF0">
    <property type="entry name" value="GRASP65"/>
    <property type="match status" value="1"/>
</dbReference>
<feature type="domain" description="PDZ GRASP-type" evidence="6">
    <location>
        <begin position="16"/>
        <end position="109"/>
    </location>
</feature>
<dbReference type="PROSITE" id="PS51865">
    <property type="entry name" value="PDZ_GRASP"/>
    <property type="match status" value="2"/>
</dbReference>
<feature type="region of interest" description="Disordered" evidence="5">
    <location>
        <begin position="435"/>
        <end position="477"/>
    </location>
</feature>
<feature type="compositionally biased region" description="Polar residues" evidence="5">
    <location>
        <begin position="310"/>
        <end position="320"/>
    </location>
</feature>
<keyword evidence="4" id="KW-0472">Membrane</keyword>
<proteinExistence type="predicted"/>
<keyword evidence="3" id="KW-0333">Golgi apparatus</keyword>
<comment type="subcellular location">
    <subcellularLocation>
        <location evidence="1">Golgi apparatus membrane</location>
    </subcellularLocation>
</comment>
<dbReference type="Pfam" id="PF04495">
    <property type="entry name" value="GRASP55_65"/>
    <property type="match status" value="1"/>
</dbReference>
<dbReference type="EMBL" id="KV453843">
    <property type="protein sequence ID" value="ODV89162.1"/>
    <property type="molecule type" value="Genomic_DNA"/>
</dbReference>